<keyword evidence="27" id="KW-1185">Reference proteome</keyword>
<feature type="transmembrane region" description="Helical" evidence="25">
    <location>
        <begin position="297"/>
        <end position="318"/>
    </location>
</feature>
<reference evidence="26 27" key="1">
    <citation type="submission" date="2024-05" db="EMBL/GenBank/DDBJ databases">
        <title>Microbispora sp.ZYX-F-249.</title>
        <authorList>
            <person name="Xie H."/>
        </authorList>
    </citation>
    <scope>NUCLEOTIDE SEQUENCE [LARGE SCALE GENOMIC DNA]</scope>
    <source>
        <strain evidence="26 27">ZYX-F-249</strain>
    </source>
</reference>
<evidence type="ECO:0000256" key="23">
    <source>
        <dbReference type="ARBA" id="ARBA00033406"/>
    </source>
</evidence>
<keyword evidence="10 26" id="KW-0808">Transferase</keyword>
<evidence type="ECO:0000256" key="2">
    <source>
        <dbReference type="ARBA" id="ARBA00004651"/>
    </source>
</evidence>
<evidence type="ECO:0000256" key="16">
    <source>
        <dbReference type="ARBA" id="ARBA00023209"/>
    </source>
</evidence>
<evidence type="ECO:0000256" key="13">
    <source>
        <dbReference type="ARBA" id="ARBA00022989"/>
    </source>
</evidence>
<feature type="transmembrane region" description="Helical" evidence="25">
    <location>
        <begin position="100"/>
        <end position="119"/>
    </location>
</feature>
<evidence type="ECO:0000256" key="7">
    <source>
        <dbReference type="ARBA" id="ARBA00019373"/>
    </source>
</evidence>
<evidence type="ECO:0000256" key="10">
    <source>
        <dbReference type="ARBA" id="ARBA00022679"/>
    </source>
</evidence>
<feature type="transmembrane region" description="Helical" evidence="25">
    <location>
        <begin position="231"/>
        <end position="250"/>
    </location>
</feature>
<keyword evidence="16" id="KW-0594">Phospholipid biosynthesis</keyword>
<feature type="transmembrane region" description="Helical" evidence="25">
    <location>
        <begin position="344"/>
        <end position="361"/>
    </location>
</feature>
<protein>
    <recommendedName>
        <fullName evidence="7">Phosphatidate cytidylyltransferase</fullName>
        <ecNumber evidence="6">2.7.7.41</ecNumber>
    </recommendedName>
    <alternativeName>
        <fullName evidence="20">CDP-DAG synthase</fullName>
    </alternativeName>
    <alternativeName>
        <fullName evidence="22">CDP-DG synthase</fullName>
    </alternativeName>
    <alternativeName>
        <fullName evidence="18">CDP-diacylglycerol synthase</fullName>
    </alternativeName>
    <alternativeName>
        <fullName evidence="21">CDP-diglyceride pyrophosphorylase</fullName>
    </alternativeName>
    <alternativeName>
        <fullName evidence="23">CDP-diglyceride synthase</fullName>
    </alternativeName>
    <alternativeName>
        <fullName evidence="19">CTP:phosphatidate cytidylyltransferase</fullName>
    </alternativeName>
</protein>
<name>A0ABV0AXJ1_9ACTN</name>
<evidence type="ECO:0000256" key="25">
    <source>
        <dbReference type="SAM" id="Phobius"/>
    </source>
</evidence>
<evidence type="ECO:0000256" key="3">
    <source>
        <dbReference type="ARBA" id="ARBA00005119"/>
    </source>
</evidence>
<feature type="region of interest" description="Disordered" evidence="24">
    <location>
        <begin position="1"/>
        <end position="96"/>
    </location>
</feature>
<evidence type="ECO:0000256" key="1">
    <source>
        <dbReference type="ARBA" id="ARBA00001698"/>
    </source>
</evidence>
<evidence type="ECO:0000256" key="18">
    <source>
        <dbReference type="ARBA" id="ARBA00029893"/>
    </source>
</evidence>
<gene>
    <name evidence="26" type="ORF">AAH991_33120</name>
</gene>
<comment type="pathway">
    <text evidence="4">Lipid metabolism.</text>
</comment>
<evidence type="ECO:0000256" key="20">
    <source>
        <dbReference type="ARBA" id="ARBA00032253"/>
    </source>
</evidence>
<dbReference type="GO" id="GO:0004605">
    <property type="term" value="F:phosphatidate cytidylyltransferase activity"/>
    <property type="evidence" value="ECO:0007669"/>
    <property type="project" value="UniProtKB-EC"/>
</dbReference>
<dbReference type="PANTHER" id="PTHR46382:SF1">
    <property type="entry name" value="PHOSPHATIDATE CYTIDYLYLTRANSFERASE"/>
    <property type="match status" value="1"/>
</dbReference>
<comment type="pathway">
    <text evidence="3">Phospholipid metabolism; CDP-diacylglycerol biosynthesis; CDP-diacylglycerol from sn-glycerol 3-phosphate: step 3/3.</text>
</comment>
<keyword evidence="15 25" id="KW-0472">Membrane</keyword>
<evidence type="ECO:0000256" key="21">
    <source>
        <dbReference type="ARBA" id="ARBA00032396"/>
    </source>
</evidence>
<evidence type="ECO:0000256" key="19">
    <source>
        <dbReference type="ARBA" id="ARBA00031825"/>
    </source>
</evidence>
<evidence type="ECO:0000313" key="26">
    <source>
        <dbReference type="EMBL" id="MEN3539992.1"/>
    </source>
</evidence>
<keyword evidence="17" id="KW-1208">Phospholipid metabolism</keyword>
<feature type="compositionally biased region" description="Low complexity" evidence="24">
    <location>
        <begin position="79"/>
        <end position="89"/>
    </location>
</feature>
<feature type="compositionally biased region" description="Gly residues" evidence="24">
    <location>
        <begin position="15"/>
        <end position="38"/>
    </location>
</feature>
<dbReference type="EMBL" id="JBDJAW010000041">
    <property type="protein sequence ID" value="MEN3539992.1"/>
    <property type="molecule type" value="Genomic_DNA"/>
</dbReference>
<keyword evidence="9" id="KW-0444">Lipid biosynthesis</keyword>
<accession>A0ABV0AXJ1</accession>
<evidence type="ECO:0000256" key="22">
    <source>
        <dbReference type="ARBA" id="ARBA00032743"/>
    </source>
</evidence>
<comment type="subcellular location">
    <subcellularLocation>
        <location evidence="2">Cell membrane</location>
        <topology evidence="2">Multi-pass membrane protein</topology>
    </subcellularLocation>
</comment>
<keyword evidence="11 25" id="KW-0812">Transmembrane</keyword>
<evidence type="ECO:0000256" key="4">
    <source>
        <dbReference type="ARBA" id="ARBA00005189"/>
    </source>
</evidence>
<feature type="transmembrane region" description="Helical" evidence="25">
    <location>
        <begin position="271"/>
        <end position="291"/>
    </location>
</feature>
<evidence type="ECO:0000256" key="14">
    <source>
        <dbReference type="ARBA" id="ARBA00023098"/>
    </source>
</evidence>
<evidence type="ECO:0000256" key="6">
    <source>
        <dbReference type="ARBA" id="ARBA00012487"/>
    </source>
</evidence>
<evidence type="ECO:0000313" key="27">
    <source>
        <dbReference type="Proteomes" id="UP001447516"/>
    </source>
</evidence>
<feature type="transmembrane region" description="Helical" evidence="25">
    <location>
        <begin position="204"/>
        <end position="225"/>
    </location>
</feature>
<dbReference type="Proteomes" id="UP001447516">
    <property type="component" value="Unassembled WGS sequence"/>
</dbReference>
<evidence type="ECO:0000256" key="17">
    <source>
        <dbReference type="ARBA" id="ARBA00023264"/>
    </source>
</evidence>
<proteinExistence type="inferred from homology"/>
<evidence type="ECO:0000256" key="5">
    <source>
        <dbReference type="ARBA" id="ARBA00010185"/>
    </source>
</evidence>
<evidence type="ECO:0000256" key="11">
    <source>
        <dbReference type="ARBA" id="ARBA00022692"/>
    </source>
</evidence>
<keyword evidence="13 25" id="KW-1133">Transmembrane helix</keyword>
<evidence type="ECO:0000256" key="12">
    <source>
        <dbReference type="ARBA" id="ARBA00022695"/>
    </source>
</evidence>
<keyword evidence="12 26" id="KW-0548">Nucleotidyltransferase</keyword>
<evidence type="ECO:0000256" key="15">
    <source>
        <dbReference type="ARBA" id="ARBA00023136"/>
    </source>
</evidence>
<feature type="compositionally biased region" description="Gly residues" evidence="24">
    <location>
        <begin position="48"/>
        <end position="66"/>
    </location>
</feature>
<feature type="transmembrane region" description="Helical" evidence="25">
    <location>
        <begin position="125"/>
        <end position="144"/>
    </location>
</feature>
<evidence type="ECO:0000256" key="9">
    <source>
        <dbReference type="ARBA" id="ARBA00022516"/>
    </source>
</evidence>
<comment type="catalytic activity">
    <reaction evidence="1">
        <text>a 1,2-diacyl-sn-glycero-3-phosphate + CTP + H(+) = a CDP-1,2-diacyl-sn-glycerol + diphosphate</text>
        <dbReference type="Rhea" id="RHEA:16229"/>
        <dbReference type="ChEBI" id="CHEBI:15378"/>
        <dbReference type="ChEBI" id="CHEBI:33019"/>
        <dbReference type="ChEBI" id="CHEBI:37563"/>
        <dbReference type="ChEBI" id="CHEBI:58332"/>
        <dbReference type="ChEBI" id="CHEBI:58608"/>
        <dbReference type="EC" id="2.7.7.41"/>
    </reaction>
</comment>
<keyword evidence="8" id="KW-1003">Cell membrane</keyword>
<dbReference type="PANTHER" id="PTHR46382">
    <property type="entry name" value="PHOSPHATIDATE CYTIDYLYLTRANSFERASE"/>
    <property type="match status" value="1"/>
</dbReference>
<comment type="caution">
    <text evidence="26">The sequence shown here is derived from an EMBL/GenBank/DDBJ whole genome shotgun (WGS) entry which is preliminary data.</text>
</comment>
<keyword evidence="14" id="KW-0443">Lipid metabolism</keyword>
<organism evidence="26 27">
    <name type="scientific">Microbispora maris</name>
    <dbReference type="NCBI Taxonomy" id="3144104"/>
    <lineage>
        <taxon>Bacteria</taxon>
        <taxon>Bacillati</taxon>
        <taxon>Actinomycetota</taxon>
        <taxon>Actinomycetes</taxon>
        <taxon>Streptosporangiales</taxon>
        <taxon>Streptosporangiaceae</taxon>
        <taxon>Microbispora</taxon>
    </lineage>
</organism>
<dbReference type="EC" id="2.7.7.41" evidence="6"/>
<evidence type="ECO:0000256" key="8">
    <source>
        <dbReference type="ARBA" id="ARBA00022475"/>
    </source>
</evidence>
<evidence type="ECO:0000256" key="24">
    <source>
        <dbReference type="SAM" id="MobiDB-lite"/>
    </source>
</evidence>
<sequence length="362" mass="35632">MDGTAAAGDRNPAGGPAGPSGAGHGPETGGRTGTGPGAGQASASNGLAGAGADHGGAQSGAAGSGPGTAATPGGPPGPAATNAAAPQGDAAKKGRTGRNLPAAVGVGVALGAAVIGSLYTVKVAFLAVVLLAVGVGIHEIVKAFGGFGIRVPLPPLLAGMAAMVIGPYWGGTTFLVGAFGVTVMVLLTWRMFQGAEGFVRDATAAVFVAVYPALLAGFVPLLLAPKDGADRVIVFVAVTVCSDIGGYFAGIFLGKHRMSPLISPKKTWEGFAGSTLACVVGGALLVHFLLQGEYWEGAVVGLAGVVCATLGDLVESVIKRDIGIKDMGTLLPGHGGAMDRLDSLLFTLVPVWLLLTLLVPVA</sequence>
<feature type="transmembrane region" description="Helical" evidence="25">
    <location>
        <begin position="175"/>
        <end position="192"/>
    </location>
</feature>
<dbReference type="RefSeq" id="WP_346229863.1">
    <property type="nucleotide sequence ID" value="NZ_JBDJAW010000041.1"/>
</dbReference>
<comment type="similarity">
    <text evidence="5">Belongs to the CDS family.</text>
</comment>
<dbReference type="Pfam" id="PF01148">
    <property type="entry name" value="CTP_transf_1"/>
    <property type="match status" value="1"/>
</dbReference>